<evidence type="ECO:0000256" key="3">
    <source>
        <dbReference type="ARBA" id="ARBA00022729"/>
    </source>
</evidence>
<dbReference type="STRING" id="885580.ENSFDAP00000001039"/>
<keyword evidence="3" id="KW-0732">Signal</keyword>
<keyword evidence="5" id="KW-0325">Glycoprotein</keyword>
<evidence type="ECO:0000256" key="2">
    <source>
        <dbReference type="ARBA" id="ARBA00022475"/>
    </source>
</evidence>
<dbReference type="SUPFAM" id="SSF57302">
    <property type="entry name" value="Snake toxin-like"/>
    <property type="match status" value="1"/>
</dbReference>
<keyword evidence="2" id="KW-1003">Cell membrane</keyword>
<dbReference type="InterPro" id="IPR035076">
    <property type="entry name" value="Toxin/TOLIP"/>
</dbReference>
<dbReference type="Proteomes" id="UP000028990">
    <property type="component" value="Unassembled WGS sequence"/>
</dbReference>
<dbReference type="InterPro" id="IPR018363">
    <property type="entry name" value="CD59_antigen_CS"/>
</dbReference>
<sequence length="172" mass="18732">MGQALLHHWLDVFQPYQLEPIPGIRPVERRDSIASRRHRGLRMKTVWLFLITLAVTLGPAYTLRCHVCTNTSNCKQPQSCPSSSRYCKTVTSVESLAGNLVKKTCEDSCIPSHSQQGHQVSSGAESTQCCQEDLCNVGLNSATSAGASLNSMLGLVLILTLGFFNLLLAANL</sequence>
<keyword evidence="6" id="KW-0812">Transmembrane</keyword>
<keyword evidence="4 6" id="KW-0472">Membrane</keyword>
<feature type="transmembrane region" description="Helical" evidence="6">
    <location>
        <begin position="149"/>
        <end position="170"/>
    </location>
</feature>
<dbReference type="GO" id="GO:0005886">
    <property type="term" value="C:plasma membrane"/>
    <property type="evidence" value="ECO:0007669"/>
    <property type="project" value="UniProtKB-SubCell"/>
</dbReference>
<dbReference type="EMBL" id="KN123090">
    <property type="protein sequence ID" value="KFO26811.1"/>
    <property type="molecule type" value="Genomic_DNA"/>
</dbReference>
<dbReference type="SMART" id="SM00134">
    <property type="entry name" value="LU"/>
    <property type="match status" value="1"/>
</dbReference>
<name>A0A091DVJ4_FUKDA</name>
<dbReference type="Gene3D" id="2.10.60.10">
    <property type="entry name" value="CD59"/>
    <property type="match status" value="1"/>
</dbReference>
<accession>A0A091DVJ4</accession>
<feature type="transmembrane region" description="Helical" evidence="6">
    <location>
        <begin position="45"/>
        <end position="63"/>
    </location>
</feature>
<evidence type="ECO:0000259" key="7">
    <source>
        <dbReference type="SMART" id="SM00134"/>
    </source>
</evidence>
<dbReference type="FunFam" id="2.10.60.10:FF:000003">
    <property type="entry name" value="lymphocyte antigen 6E isoform X1"/>
    <property type="match status" value="1"/>
</dbReference>
<evidence type="ECO:0000256" key="6">
    <source>
        <dbReference type="SAM" id="Phobius"/>
    </source>
</evidence>
<dbReference type="InterPro" id="IPR016054">
    <property type="entry name" value="LY6_UPA_recep-like"/>
</dbReference>
<dbReference type="AlphaFoldDB" id="A0A091DVJ4"/>
<keyword evidence="6" id="KW-1133">Transmembrane helix</keyword>
<evidence type="ECO:0000256" key="5">
    <source>
        <dbReference type="ARBA" id="ARBA00023180"/>
    </source>
</evidence>
<evidence type="ECO:0000256" key="1">
    <source>
        <dbReference type="ARBA" id="ARBA00004236"/>
    </source>
</evidence>
<dbReference type="CDD" id="cd23542">
    <property type="entry name" value="TFP_LU_ECD_Ly6D"/>
    <property type="match status" value="1"/>
</dbReference>
<evidence type="ECO:0000313" key="9">
    <source>
        <dbReference type="Proteomes" id="UP000028990"/>
    </source>
</evidence>
<feature type="domain" description="UPAR/Ly6" evidence="7">
    <location>
        <begin position="63"/>
        <end position="150"/>
    </location>
</feature>
<keyword evidence="9" id="KW-1185">Reference proteome</keyword>
<comment type="subcellular location">
    <subcellularLocation>
        <location evidence="1">Cell membrane</location>
    </subcellularLocation>
</comment>
<dbReference type="PANTHER" id="PTHR16982:SF2">
    <property type="entry name" value="LYMPHOCYTE ANTIGEN 6D"/>
    <property type="match status" value="1"/>
</dbReference>
<dbReference type="Pfam" id="PF00087">
    <property type="entry name" value="Toxin_TOLIP"/>
    <property type="match status" value="1"/>
</dbReference>
<proteinExistence type="predicted"/>
<dbReference type="InterPro" id="IPR045860">
    <property type="entry name" value="Snake_toxin-like_sf"/>
</dbReference>
<dbReference type="eggNOG" id="ENOG502SGKP">
    <property type="taxonomic scope" value="Eukaryota"/>
</dbReference>
<dbReference type="GO" id="GO:0030098">
    <property type="term" value="P:lymphocyte differentiation"/>
    <property type="evidence" value="ECO:0007669"/>
    <property type="project" value="InterPro"/>
</dbReference>
<reference evidence="8 9" key="1">
    <citation type="submission" date="2013-11" db="EMBL/GenBank/DDBJ databases">
        <title>The Damaraland mole rat (Fukomys damarensis) genome and evolution of African mole rats.</title>
        <authorList>
            <person name="Gladyshev V.N."/>
            <person name="Fang X."/>
        </authorList>
    </citation>
    <scope>NUCLEOTIDE SEQUENCE [LARGE SCALE GENOMIC DNA]</scope>
    <source>
        <tissue evidence="8">Liver</tissue>
    </source>
</reference>
<organism evidence="8 9">
    <name type="scientific">Fukomys damarensis</name>
    <name type="common">Damaraland mole rat</name>
    <name type="synonym">Cryptomys damarensis</name>
    <dbReference type="NCBI Taxonomy" id="885580"/>
    <lineage>
        <taxon>Eukaryota</taxon>
        <taxon>Metazoa</taxon>
        <taxon>Chordata</taxon>
        <taxon>Craniata</taxon>
        <taxon>Vertebrata</taxon>
        <taxon>Euteleostomi</taxon>
        <taxon>Mammalia</taxon>
        <taxon>Eutheria</taxon>
        <taxon>Euarchontoglires</taxon>
        <taxon>Glires</taxon>
        <taxon>Rodentia</taxon>
        <taxon>Hystricomorpha</taxon>
        <taxon>Bathyergidae</taxon>
        <taxon>Fukomys</taxon>
    </lineage>
</organism>
<gene>
    <name evidence="8" type="ORF">H920_11796</name>
</gene>
<dbReference type="GO" id="GO:0009986">
    <property type="term" value="C:cell surface"/>
    <property type="evidence" value="ECO:0007669"/>
    <property type="project" value="InterPro"/>
</dbReference>
<protein>
    <submittedName>
        <fullName evidence="8">Lymphocyte antigen 6D</fullName>
    </submittedName>
</protein>
<dbReference type="PROSITE" id="PS00983">
    <property type="entry name" value="LY6_UPAR"/>
    <property type="match status" value="1"/>
</dbReference>
<evidence type="ECO:0000256" key="4">
    <source>
        <dbReference type="ARBA" id="ARBA00023136"/>
    </source>
</evidence>
<evidence type="ECO:0000313" key="8">
    <source>
        <dbReference type="EMBL" id="KFO26811.1"/>
    </source>
</evidence>
<dbReference type="PANTHER" id="PTHR16982">
    <property type="entry name" value="LYMPHOCYTE ANTIGEN 6D"/>
    <property type="match status" value="1"/>
</dbReference>
<dbReference type="InterPro" id="IPR042339">
    <property type="entry name" value="Ly6D"/>
</dbReference>